<dbReference type="EMBL" id="CAJHNH020007778">
    <property type="protein sequence ID" value="CAG5134943.1"/>
    <property type="molecule type" value="Genomic_DNA"/>
</dbReference>
<feature type="compositionally biased region" description="Acidic residues" evidence="5">
    <location>
        <begin position="203"/>
        <end position="220"/>
    </location>
</feature>
<dbReference type="InterPro" id="IPR024661">
    <property type="entry name" value="RNA_pol_III_Rpc31"/>
</dbReference>
<gene>
    <name evidence="6" type="ORF">CUNI_LOCUS20501</name>
</gene>
<evidence type="ECO:0000256" key="1">
    <source>
        <dbReference type="ARBA" id="ARBA00004123"/>
    </source>
</evidence>
<feature type="compositionally biased region" description="Polar residues" evidence="5">
    <location>
        <begin position="151"/>
        <end position="160"/>
    </location>
</feature>
<keyword evidence="3 4" id="KW-0539">Nucleus</keyword>
<dbReference type="PIRSF" id="PIRSF000777">
    <property type="entry name" value="RNA_polIII_C31"/>
    <property type="match status" value="1"/>
</dbReference>
<comment type="caution">
    <text evidence="6">The sequence shown here is derived from an EMBL/GenBank/DDBJ whole genome shotgun (WGS) entry which is preliminary data.</text>
</comment>
<evidence type="ECO:0000313" key="7">
    <source>
        <dbReference type="Proteomes" id="UP000678393"/>
    </source>
</evidence>
<evidence type="ECO:0000256" key="4">
    <source>
        <dbReference type="PIRNR" id="PIRNR000777"/>
    </source>
</evidence>
<protein>
    <recommendedName>
        <fullName evidence="4">DNA-directed RNA polymerase III subunit</fullName>
    </recommendedName>
</protein>
<dbReference type="GO" id="GO:0006383">
    <property type="term" value="P:transcription by RNA polymerase III"/>
    <property type="evidence" value="ECO:0007669"/>
    <property type="project" value="UniProtKB-UniRule"/>
</dbReference>
<dbReference type="PANTHER" id="PTHR15367:SF2">
    <property type="entry name" value="DNA-DIRECTED RNA POLYMERASE III SUBUNIT"/>
    <property type="match status" value="1"/>
</dbReference>
<feature type="compositionally biased region" description="Acidic residues" evidence="5">
    <location>
        <begin position="177"/>
        <end position="195"/>
    </location>
</feature>
<feature type="compositionally biased region" description="Low complexity" evidence="5">
    <location>
        <begin position="123"/>
        <end position="133"/>
    </location>
</feature>
<evidence type="ECO:0000256" key="3">
    <source>
        <dbReference type="ARBA" id="ARBA00023242"/>
    </source>
</evidence>
<evidence type="ECO:0000313" key="6">
    <source>
        <dbReference type="EMBL" id="CAG5134943.1"/>
    </source>
</evidence>
<dbReference type="Proteomes" id="UP000678393">
    <property type="component" value="Unassembled WGS sequence"/>
</dbReference>
<feature type="compositionally biased region" description="Basic and acidic residues" evidence="5">
    <location>
        <begin position="134"/>
        <end position="150"/>
    </location>
</feature>
<comment type="subunit">
    <text evidence="4">Component of the RNA polymerase III (Pol III) complex.</text>
</comment>
<keyword evidence="7" id="KW-1185">Reference proteome</keyword>
<name>A0A8S3ZZE1_9EUPU</name>
<comment type="similarity">
    <text evidence="2 4">Belongs to the eukaryotic RPC7 RNA polymerase subunit family.</text>
</comment>
<proteinExistence type="inferred from homology"/>
<sequence length="220" mass="24868">MAGRGRGRGRGLSINIEALGLGREEILPAVAQPPPLYPPLQFKPVPLPQSSDLDYMLALKQELRESFHKSPFYIKAPKKVKDIERYSDKYQPGLNDSGSAFVPDWTRLPHELREVPRKRVKVNRAAAATTKVARPADNEDVSKLLEKLEQTDTTLENTENAEAKEEGDDEEKKGEDGEGDEEEEYDEEDAEEETDYNQAYFDNGEEYGDDDEDDDEGPTY</sequence>
<dbReference type="PANTHER" id="PTHR15367">
    <property type="entry name" value="DNA-DIRECTED RNA POLYMERASE III"/>
    <property type="match status" value="1"/>
</dbReference>
<dbReference type="OrthoDB" id="5377312at2759"/>
<comment type="subcellular location">
    <subcellularLocation>
        <location evidence="1 4">Nucleus</location>
    </subcellularLocation>
</comment>
<reference evidence="6" key="1">
    <citation type="submission" date="2021-04" db="EMBL/GenBank/DDBJ databases">
        <authorList>
            <consortium name="Molecular Ecology Group"/>
        </authorList>
    </citation>
    <scope>NUCLEOTIDE SEQUENCE</scope>
</reference>
<dbReference type="GO" id="GO:0005666">
    <property type="term" value="C:RNA polymerase III complex"/>
    <property type="evidence" value="ECO:0007669"/>
    <property type="project" value="UniProtKB-UniRule"/>
</dbReference>
<evidence type="ECO:0000256" key="5">
    <source>
        <dbReference type="SAM" id="MobiDB-lite"/>
    </source>
</evidence>
<comment type="function">
    <text evidence="4">DNA-dependent RNA polymerase catalyzes the transcription of DNA into RNA using the four ribonucleoside triphosphates as substrates. Specific peripheric component of RNA polymerase III which synthesizes small RNAs, such as 5S rRNA and tRNAs.</text>
</comment>
<organism evidence="6 7">
    <name type="scientific">Candidula unifasciata</name>
    <dbReference type="NCBI Taxonomy" id="100452"/>
    <lineage>
        <taxon>Eukaryota</taxon>
        <taxon>Metazoa</taxon>
        <taxon>Spiralia</taxon>
        <taxon>Lophotrochozoa</taxon>
        <taxon>Mollusca</taxon>
        <taxon>Gastropoda</taxon>
        <taxon>Heterobranchia</taxon>
        <taxon>Euthyneura</taxon>
        <taxon>Panpulmonata</taxon>
        <taxon>Eupulmonata</taxon>
        <taxon>Stylommatophora</taxon>
        <taxon>Helicina</taxon>
        <taxon>Helicoidea</taxon>
        <taxon>Geomitridae</taxon>
        <taxon>Candidula</taxon>
    </lineage>
</organism>
<evidence type="ECO:0000256" key="2">
    <source>
        <dbReference type="ARBA" id="ARBA00008352"/>
    </source>
</evidence>
<feature type="region of interest" description="Disordered" evidence="5">
    <location>
        <begin position="123"/>
        <end position="220"/>
    </location>
</feature>
<dbReference type="Pfam" id="PF11705">
    <property type="entry name" value="RNA_pol_3_Rpc31"/>
    <property type="match status" value="1"/>
</dbReference>
<accession>A0A8S3ZZE1</accession>
<dbReference type="AlphaFoldDB" id="A0A8S3ZZE1"/>